<evidence type="ECO:0000313" key="1">
    <source>
        <dbReference type="EMBL" id="CAM9299412.1"/>
    </source>
</evidence>
<protein>
    <submittedName>
        <fullName evidence="1">Uncharacterized protein</fullName>
    </submittedName>
</protein>
<reference evidence="1" key="1">
    <citation type="submission" date="2023-05" db="EMBL/GenBank/DDBJ databases">
        <authorList>
            <consortium name="ELIXIR-Norway"/>
        </authorList>
    </citation>
    <scope>NUCLEOTIDE SEQUENCE</scope>
</reference>
<reference evidence="1" key="2">
    <citation type="submission" date="2025-03" db="EMBL/GenBank/DDBJ databases">
        <authorList>
            <consortium name="ELIXIR-Norway"/>
            <consortium name="Elixir Norway"/>
        </authorList>
    </citation>
    <scope>NUCLEOTIDE SEQUENCE</scope>
</reference>
<sequence>MVEVVKIMTSFKRSHAALLPSVPQPCSRPPSTHASAGDSWTLTGKSGSVSCGVTAPFSWVLVHTRFCLCPPRVCFPVLCKFWQLYGGVNGDLLQEGLCHTQVCCTQSPCPCGRPLLTRTATGDTQTQFCLSLCEVFGSWSVQGLFEPSECLWWVWSLILNAISPLLPSCWGFSFALGRGLSPQMWGISSDVKSHNQMEDVNYLMTWST</sequence>
<proteinExistence type="predicted"/>
<organism evidence="1 2">
    <name type="scientific">Rangifer tarandus platyrhynchus</name>
    <name type="common">Svalbard reindeer</name>
    <dbReference type="NCBI Taxonomy" id="3082113"/>
    <lineage>
        <taxon>Eukaryota</taxon>
        <taxon>Metazoa</taxon>
        <taxon>Chordata</taxon>
        <taxon>Craniata</taxon>
        <taxon>Vertebrata</taxon>
        <taxon>Euteleostomi</taxon>
        <taxon>Mammalia</taxon>
        <taxon>Eutheria</taxon>
        <taxon>Laurasiatheria</taxon>
        <taxon>Artiodactyla</taxon>
        <taxon>Ruminantia</taxon>
        <taxon>Pecora</taxon>
        <taxon>Cervidae</taxon>
        <taxon>Odocoileinae</taxon>
        <taxon>Rangifer</taxon>
    </lineage>
</organism>
<accession>A0AC59Y1G3</accession>
<evidence type="ECO:0000313" key="2">
    <source>
        <dbReference type="Proteomes" id="UP001162501"/>
    </source>
</evidence>
<dbReference type="EMBL" id="OX596085">
    <property type="protein sequence ID" value="CAM9299412.1"/>
    <property type="molecule type" value="Genomic_DNA"/>
</dbReference>
<gene>
    <name evidence="1" type="ORF">MRATA1EN22A_LOCUS626</name>
</gene>
<dbReference type="Proteomes" id="UP001162501">
    <property type="component" value="Chromosome 1"/>
</dbReference>
<name>A0AC59Y1G3_RANTA</name>